<dbReference type="GO" id="GO:0006457">
    <property type="term" value="P:protein folding"/>
    <property type="evidence" value="ECO:0007669"/>
    <property type="project" value="TreeGrafter"/>
</dbReference>
<proteinExistence type="predicted"/>
<evidence type="ECO:0000259" key="1">
    <source>
        <dbReference type="PROSITE" id="PS50072"/>
    </source>
</evidence>
<evidence type="ECO:0000313" key="2">
    <source>
        <dbReference type="EMBL" id="PIO68105.1"/>
    </source>
</evidence>
<dbReference type="GO" id="GO:0003755">
    <property type="term" value="F:peptidyl-prolyl cis-trans isomerase activity"/>
    <property type="evidence" value="ECO:0007669"/>
    <property type="project" value="InterPro"/>
</dbReference>
<dbReference type="Proteomes" id="UP000230423">
    <property type="component" value="Unassembled WGS sequence"/>
</dbReference>
<reference evidence="2 3" key="1">
    <citation type="submission" date="2015-09" db="EMBL/GenBank/DDBJ databases">
        <title>Draft genome of the parasitic nematode Teladorsagia circumcincta isolate WARC Sus (inbred).</title>
        <authorList>
            <person name="Mitreva M."/>
        </authorList>
    </citation>
    <scope>NUCLEOTIDE SEQUENCE [LARGE SCALE GENOMIC DNA]</scope>
    <source>
        <strain evidence="2 3">S</strain>
    </source>
</reference>
<dbReference type="EMBL" id="KZ347255">
    <property type="protein sequence ID" value="PIO68105.1"/>
    <property type="molecule type" value="Genomic_DNA"/>
</dbReference>
<dbReference type="Pfam" id="PF00160">
    <property type="entry name" value="Pro_isomerase"/>
    <property type="match status" value="1"/>
</dbReference>
<dbReference type="InterPro" id="IPR029000">
    <property type="entry name" value="Cyclophilin-like_dom_sf"/>
</dbReference>
<dbReference type="Gene3D" id="2.40.100.10">
    <property type="entry name" value="Cyclophilin-like"/>
    <property type="match status" value="1"/>
</dbReference>
<dbReference type="InterPro" id="IPR002130">
    <property type="entry name" value="Cyclophilin-type_PPIase_dom"/>
</dbReference>
<gene>
    <name evidence="2" type="ORF">TELCIR_10123</name>
</gene>
<accession>A0A2G9UCY5</accession>
<dbReference type="SUPFAM" id="SSF50891">
    <property type="entry name" value="Cyclophilin-like"/>
    <property type="match status" value="1"/>
</dbReference>
<feature type="domain" description="PPIase cyclophilin-type" evidence="1">
    <location>
        <begin position="9"/>
        <end position="136"/>
    </location>
</feature>
<protein>
    <submittedName>
        <fullName evidence="2">Peptidyl-prolyl cis-trans isomerase, cyclophilin-type</fullName>
    </submittedName>
</protein>
<sequence>MAAKPTRVFMDITADDEPIGRLVFELNTKVCPKTSENFRRLCTGEKGYGYKGCHWYRIVPGFCACSGDFETQNQDRKGGHSTFDTKYFDDENYEINHNKRCRSPKRSHNEIGGHCELWAIMSSTRNVWIDGFSAVS</sequence>
<dbReference type="PANTHER" id="PTHR11071:SF570">
    <property type="entry name" value="PEPTIDYL-PROLYL CIS-TRANS ISOMERASE"/>
    <property type="match status" value="1"/>
</dbReference>
<keyword evidence="3" id="KW-1185">Reference proteome</keyword>
<dbReference type="GO" id="GO:0005737">
    <property type="term" value="C:cytoplasm"/>
    <property type="evidence" value="ECO:0007669"/>
    <property type="project" value="TreeGrafter"/>
</dbReference>
<dbReference type="OrthoDB" id="193499at2759"/>
<dbReference type="AlphaFoldDB" id="A0A2G9UCY5"/>
<organism evidence="2 3">
    <name type="scientific">Teladorsagia circumcincta</name>
    <name type="common">Brown stomach worm</name>
    <name type="synonym">Ostertagia circumcincta</name>
    <dbReference type="NCBI Taxonomy" id="45464"/>
    <lineage>
        <taxon>Eukaryota</taxon>
        <taxon>Metazoa</taxon>
        <taxon>Ecdysozoa</taxon>
        <taxon>Nematoda</taxon>
        <taxon>Chromadorea</taxon>
        <taxon>Rhabditida</taxon>
        <taxon>Rhabditina</taxon>
        <taxon>Rhabditomorpha</taxon>
        <taxon>Strongyloidea</taxon>
        <taxon>Trichostrongylidae</taxon>
        <taxon>Teladorsagia</taxon>
    </lineage>
</organism>
<keyword evidence="2" id="KW-0413">Isomerase</keyword>
<dbReference type="PROSITE" id="PS50072">
    <property type="entry name" value="CSA_PPIASE_2"/>
    <property type="match status" value="1"/>
</dbReference>
<name>A0A2G9UCY5_TELCI</name>
<dbReference type="GO" id="GO:0016018">
    <property type="term" value="F:cyclosporin A binding"/>
    <property type="evidence" value="ECO:0007669"/>
    <property type="project" value="TreeGrafter"/>
</dbReference>
<evidence type="ECO:0000313" key="3">
    <source>
        <dbReference type="Proteomes" id="UP000230423"/>
    </source>
</evidence>
<dbReference type="PANTHER" id="PTHR11071">
    <property type="entry name" value="PEPTIDYL-PROLYL CIS-TRANS ISOMERASE"/>
    <property type="match status" value="1"/>
</dbReference>